<name>A0A3D9Z1K1_9HYPH</name>
<keyword evidence="1" id="KW-0472">Membrane</keyword>
<dbReference type="RefSeq" id="WP_115834835.1">
    <property type="nucleotide sequence ID" value="NZ_CP025086.1"/>
</dbReference>
<feature type="transmembrane region" description="Helical" evidence="1">
    <location>
        <begin position="161"/>
        <end position="185"/>
    </location>
</feature>
<organism evidence="2 3">
    <name type="scientific">Methylovirgula ligni</name>
    <dbReference type="NCBI Taxonomy" id="569860"/>
    <lineage>
        <taxon>Bacteria</taxon>
        <taxon>Pseudomonadati</taxon>
        <taxon>Pseudomonadota</taxon>
        <taxon>Alphaproteobacteria</taxon>
        <taxon>Hyphomicrobiales</taxon>
        <taxon>Beijerinckiaceae</taxon>
        <taxon>Methylovirgula</taxon>
    </lineage>
</organism>
<accession>A0A3D9Z1K1</accession>
<gene>
    <name evidence="2" type="ORF">DES32_0221</name>
</gene>
<dbReference type="InterPro" id="IPR005325">
    <property type="entry name" value="DUF308_memb"/>
</dbReference>
<dbReference type="EMBL" id="QUMO01000001">
    <property type="protein sequence ID" value="REF89007.1"/>
    <property type="molecule type" value="Genomic_DNA"/>
</dbReference>
<dbReference type="Proteomes" id="UP000256900">
    <property type="component" value="Unassembled WGS sequence"/>
</dbReference>
<evidence type="ECO:0000256" key="1">
    <source>
        <dbReference type="SAM" id="Phobius"/>
    </source>
</evidence>
<keyword evidence="1" id="KW-0812">Transmembrane</keyword>
<evidence type="ECO:0000313" key="2">
    <source>
        <dbReference type="EMBL" id="REF89007.1"/>
    </source>
</evidence>
<reference evidence="2 3" key="1">
    <citation type="submission" date="2018-08" db="EMBL/GenBank/DDBJ databases">
        <title>Genomic Encyclopedia of Type Strains, Phase IV (KMG-IV): sequencing the most valuable type-strain genomes for metagenomic binning, comparative biology and taxonomic classification.</title>
        <authorList>
            <person name="Goeker M."/>
        </authorList>
    </citation>
    <scope>NUCLEOTIDE SEQUENCE [LARGE SCALE GENOMIC DNA]</scope>
    <source>
        <strain evidence="2 3">BW863</strain>
    </source>
</reference>
<evidence type="ECO:0000313" key="3">
    <source>
        <dbReference type="Proteomes" id="UP000256900"/>
    </source>
</evidence>
<dbReference type="GO" id="GO:0005886">
    <property type="term" value="C:plasma membrane"/>
    <property type="evidence" value="ECO:0007669"/>
    <property type="project" value="TreeGrafter"/>
</dbReference>
<dbReference type="PANTHER" id="PTHR34989:SF1">
    <property type="entry name" value="PROTEIN HDED"/>
    <property type="match status" value="1"/>
</dbReference>
<keyword evidence="1" id="KW-1133">Transmembrane helix</keyword>
<feature type="transmembrane region" description="Helical" evidence="1">
    <location>
        <begin position="103"/>
        <end position="124"/>
    </location>
</feature>
<feature type="transmembrane region" description="Helical" evidence="1">
    <location>
        <begin position="77"/>
        <end position="97"/>
    </location>
</feature>
<proteinExistence type="predicted"/>
<comment type="caution">
    <text evidence="2">The sequence shown here is derived from an EMBL/GenBank/DDBJ whole genome shotgun (WGS) entry which is preliminary data.</text>
</comment>
<feature type="transmembrane region" description="Helical" evidence="1">
    <location>
        <begin position="48"/>
        <end position="70"/>
    </location>
</feature>
<dbReference type="Pfam" id="PF03729">
    <property type="entry name" value="DUF308"/>
    <property type="match status" value="1"/>
</dbReference>
<sequence>MSLNSTLDGVEQRVESTLKRHSTYFLIEGIVLILLGVAAIAVPLIATLAFTIFFGWLLLISGVVGLVSTFSTRPAPGFWWSLLSAILALVVGFLLIAKPVNGAVSLTLLLIVFFVIEGFSSIVFASENRQSLPGRWGWLVTSGVVDIILAAMIFLQLPSSAVWAIGLLLGINLVFGGASLIVIALDAKKLLPPT</sequence>
<protein>
    <submittedName>
        <fullName evidence="2">Uncharacterized membrane protein HdeD (DUF308 family)</fullName>
    </submittedName>
</protein>
<dbReference type="InterPro" id="IPR052712">
    <property type="entry name" value="Acid_resist_chaperone_HdeD"/>
</dbReference>
<dbReference type="PANTHER" id="PTHR34989">
    <property type="entry name" value="PROTEIN HDED"/>
    <property type="match status" value="1"/>
</dbReference>
<keyword evidence="3" id="KW-1185">Reference proteome</keyword>
<feature type="transmembrane region" description="Helical" evidence="1">
    <location>
        <begin position="23"/>
        <end position="42"/>
    </location>
</feature>
<dbReference type="OrthoDB" id="21979at2"/>
<feature type="transmembrane region" description="Helical" evidence="1">
    <location>
        <begin position="136"/>
        <end position="155"/>
    </location>
</feature>
<dbReference type="AlphaFoldDB" id="A0A3D9Z1K1"/>